<comment type="caution">
    <text evidence="2">The sequence shown here is derived from an EMBL/GenBank/DDBJ whole genome shotgun (WGS) entry which is preliminary data.</text>
</comment>
<feature type="domain" description="Transcription regulator PadR N-terminal" evidence="1">
    <location>
        <begin position="48"/>
        <end position="117"/>
    </location>
</feature>
<accession>A0ABQ0H3N8</accession>
<gene>
    <name evidence="2" type="ORF">PPNSA23_34750</name>
</gene>
<organism evidence="2 3">
    <name type="scientific">Phyllobacterium phragmitis</name>
    <dbReference type="NCBI Taxonomy" id="2670329"/>
    <lineage>
        <taxon>Bacteria</taxon>
        <taxon>Pseudomonadati</taxon>
        <taxon>Pseudomonadota</taxon>
        <taxon>Alphaproteobacteria</taxon>
        <taxon>Hyphomicrobiales</taxon>
        <taxon>Phyllobacteriaceae</taxon>
        <taxon>Phyllobacterium</taxon>
    </lineage>
</organism>
<dbReference type="EMBL" id="BAAFZP010000002">
    <property type="protein sequence ID" value="GAB1583532.1"/>
    <property type="molecule type" value="Genomic_DNA"/>
</dbReference>
<dbReference type="SUPFAM" id="SSF46785">
    <property type="entry name" value="Winged helix' DNA-binding domain"/>
    <property type="match status" value="1"/>
</dbReference>
<dbReference type="InterPro" id="IPR036388">
    <property type="entry name" value="WH-like_DNA-bd_sf"/>
</dbReference>
<keyword evidence="3" id="KW-1185">Reference proteome</keyword>
<evidence type="ECO:0000313" key="3">
    <source>
        <dbReference type="Proteomes" id="UP001628091"/>
    </source>
</evidence>
<evidence type="ECO:0000313" key="2">
    <source>
        <dbReference type="EMBL" id="GAB1583532.1"/>
    </source>
</evidence>
<dbReference type="PANTHER" id="PTHR43252:SF7">
    <property type="entry name" value="TRANSCRIPTIONAL REGULATOR YQJI"/>
    <property type="match status" value="1"/>
</dbReference>
<evidence type="ECO:0000259" key="1">
    <source>
        <dbReference type="Pfam" id="PF03551"/>
    </source>
</evidence>
<sequence length="211" mass="23496">MHAYGCHHHNERHFGPRRFSQHFARGFGRGMGGGFGRFVGDGELRLVVLALLEEAPRHGYDVIKALEEHSSGFYSPSPGVIYPTLTYLEETGHAVSSADGNKKVYSITDEGRAYLAEKRKVVDAALDRIRFIGERMARARQWFEGGEGRGRDRDIPEVVPEVNEARRGLKTALAERLDASAGTQRKVADILRKAADEIRNLPQDPDDIDLG</sequence>
<dbReference type="PANTHER" id="PTHR43252">
    <property type="entry name" value="TRANSCRIPTIONAL REGULATOR YQJI"/>
    <property type="match status" value="1"/>
</dbReference>
<dbReference type="InterPro" id="IPR005149">
    <property type="entry name" value="Tscrpt_reg_PadR_N"/>
</dbReference>
<name>A0ABQ0H3N8_9HYPH</name>
<proteinExistence type="predicted"/>
<protein>
    <submittedName>
        <fullName evidence="2">PadR family transcriptional regulator</fullName>
    </submittedName>
</protein>
<dbReference type="InterPro" id="IPR036390">
    <property type="entry name" value="WH_DNA-bd_sf"/>
</dbReference>
<reference evidence="2 3" key="1">
    <citation type="submission" date="2024-10" db="EMBL/GenBank/DDBJ databases">
        <title>Isolation, draft genome sequencing and identification of Phyllobacterium sp. NSA23, isolated from leaf soil.</title>
        <authorList>
            <person name="Akita H."/>
        </authorList>
    </citation>
    <scope>NUCLEOTIDE SEQUENCE [LARGE SCALE GENOMIC DNA]</scope>
    <source>
        <strain evidence="2 3">NSA23</strain>
    </source>
</reference>
<dbReference type="Proteomes" id="UP001628091">
    <property type="component" value="Unassembled WGS sequence"/>
</dbReference>
<dbReference type="Pfam" id="PF03551">
    <property type="entry name" value="PadR"/>
    <property type="match status" value="1"/>
</dbReference>
<dbReference type="Gene3D" id="1.10.10.10">
    <property type="entry name" value="Winged helix-like DNA-binding domain superfamily/Winged helix DNA-binding domain"/>
    <property type="match status" value="1"/>
</dbReference>
<dbReference type="RefSeq" id="WP_407866131.1">
    <property type="nucleotide sequence ID" value="NZ_BAAFZP010000002.1"/>
</dbReference>